<dbReference type="EMBL" id="VDMD01000080">
    <property type="protein sequence ID" value="TRM56093.1"/>
    <property type="molecule type" value="Genomic_DNA"/>
</dbReference>
<organism evidence="2 3">
    <name type="scientific">Schizophyllum amplum</name>
    <dbReference type="NCBI Taxonomy" id="97359"/>
    <lineage>
        <taxon>Eukaryota</taxon>
        <taxon>Fungi</taxon>
        <taxon>Dikarya</taxon>
        <taxon>Basidiomycota</taxon>
        <taxon>Agaricomycotina</taxon>
        <taxon>Agaricomycetes</taxon>
        <taxon>Agaricomycetidae</taxon>
        <taxon>Agaricales</taxon>
        <taxon>Schizophyllaceae</taxon>
        <taxon>Schizophyllum</taxon>
    </lineage>
</organism>
<protein>
    <submittedName>
        <fullName evidence="2">Uncharacterized protein</fullName>
    </submittedName>
</protein>
<evidence type="ECO:0000313" key="2">
    <source>
        <dbReference type="EMBL" id="TRM56093.1"/>
    </source>
</evidence>
<gene>
    <name evidence="2" type="ORF">BD626DRAFT_636067</name>
</gene>
<proteinExistence type="predicted"/>
<accession>A0A550BU95</accession>
<feature type="compositionally biased region" description="Polar residues" evidence="1">
    <location>
        <begin position="34"/>
        <end position="64"/>
    </location>
</feature>
<keyword evidence="3" id="KW-1185">Reference proteome</keyword>
<evidence type="ECO:0000313" key="3">
    <source>
        <dbReference type="Proteomes" id="UP000320762"/>
    </source>
</evidence>
<dbReference type="Proteomes" id="UP000320762">
    <property type="component" value="Unassembled WGS sequence"/>
</dbReference>
<name>A0A550BU95_9AGAR</name>
<dbReference type="AlphaFoldDB" id="A0A550BU95"/>
<sequence length="349" mass="40161">MTRILAHRPVRPSRLRQALKAHGSSWKIIVSSDCGNDSRTTNEAPTGSAHVSQTSPSDAQTAADTNFAVASSSAVPPADATAIPGAPRVRETPKEREQRKLKEVNEAKAAHASPTVLFHTSEFPTFEADRNLALRPYDRNDDTAYHMQYKRFEFACTAEYRDYLSRKASYLRQEARQRQERHRISLEEKATGRLIIPQPRERNWKKAPSFRHRLLQDRYRTAVNKHYLNHRLKLSRRIYEAQKKQQAARHKKAAARYRAEMEARRRAGPDVVQIQPVLQPRPKEEAITTRWQWERKKALMKAEADAPRAKRVATKQEQLKAPPKQYQPAVPKEQRMPLNSRPRRACASG</sequence>
<evidence type="ECO:0000256" key="1">
    <source>
        <dbReference type="SAM" id="MobiDB-lite"/>
    </source>
</evidence>
<feature type="region of interest" description="Disordered" evidence="1">
    <location>
        <begin position="34"/>
        <end position="96"/>
    </location>
</feature>
<feature type="compositionally biased region" description="Low complexity" evidence="1">
    <location>
        <begin position="68"/>
        <end position="82"/>
    </location>
</feature>
<reference evidence="2 3" key="1">
    <citation type="journal article" date="2019" name="New Phytol.">
        <title>Comparative genomics reveals unique wood-decay strategies and fruiting body development in the Schizophyllaceae.</title>
        <authorList>
            <person name="Almasi E."/>
            <person name="Sahu N."/>
            <person name="Krizsan K."/>
            <person name="Balint B."/>
            <person name="Kovacs G.M."/>
            <person name="Kiss B."/>
            <person name="Cseklye J."/>
            <person name="Drula E."/>
            <person name="Henrissat B."/>
            <person name="Nagy I."/>
            <person name="Chovatia M."/>
            <person name="Adam C."/>
            <person name="LaButti K."/>
            <person name="Lipzen A."/>
            <person name="Riley R."/>
            <person name="Grigoriev I.V."/>
            <person name="Nagy L.G."/>
        </authorList>
    </citation>
    <scope>NUCLEOTIDE SEQUENCE [LARGE SCALE GENOMIC DNA]</scope>
    <source>
        <strain evidence="2 3">NL-1724</strain>
    </source>
</reference>
<feature type="region of interest" description="Disordered" evidence="1">
    <location>
        <begin position="299"/>
        <end position="349"/>
    </location>
</feature>
<comment type="caution">
    <text evidence="2">The sequence shown here is derived from an EMBL/GenBank/DDBJ whole genome shotgun (WGS) entry which is preliminary data.</text>
</comment>
<feature type="compositionally biased region" description="Basic and acidic residues" evidence="1">
    <location>
        <begin position="299"/>
        <end position="308"/>
    </location>
</feature>